<proteinExistence type="predicted"/>
<reference evidence="2 3" key="1">
    <citation type="submission" date="2020-08" db="EMBL/GenBank/DDBJ databases">
        <title>Cohnella phylogeny.</title>
        <authorList>
            <person name="Dunlap C."/>
        </authorList>
    </citation>
    <scope>NUCLEOTIDE SEQUENCE [LARGE SCALE GENOMIC DNA]</scope>
    <source>
        <strain evidence="2 3">DSM 103658</strain>
    </source>
</reference>
<protein>
    <submittedName>
        <fullName evidence="2">Siphovirus ReqiPepy6 Gp37-like family protein</fullName>
    </submittedName>
</protein>
<dbReference type="Proteomes" id="UP000574133">
    <property type="component" value="Unassembled WGS sequence"/>
</dbReference>
<feature type="domain" description="Gp28/Gp37-like" evidence="1">
    <location>
        <begin position="6"/>
        <end position="340"/>
    </location>
</feature>
<dbReference type="RefSeq" id="WP_185178805.1">
    <property type="nucleotide sequence ID" value="NZ_CBCSEP010000005.1"/>
</dbReference>
<keyword evidence="3" id="KW-1185">Reference proteome</keyword>
<organism evidence="2 3">
    <name type="scientific">Cohnella lubricantis</name>
    <dbReference type="NCBI Taxonomy" id="2163172"/>
    <lineage>
        <taxon>Bacteria</taxon>
        <taxon>Bacillati</taxon>
        <taxon>Bacillota</taxon>
        <taxon>Bacilli</taxon>
        <taxon>Bacillales</taxon>
        <taxon>Paenibacillaceae</taxon>
        <taxon>Cohnella</taxon>
    </lineage>
</organism>
<dbReference type="AlphaFoldDB" id="A0A841TDX1"/>
<evidence type="ECO:0000259" key="1">
    <source>
        <dbReference type="Pfam" id="PF14594"/>
    </source>
</evidence>
<sequence>MAKPFLRILDTDFNLHGEIDDYESLQFTRRFFRPGEFEIHIALSKQHTGELMKDRVIYINNEPNKAGYIQYRGIEEENGIETLVVKGPTLGGVLDRRITVTDSYDRVSGAAETVLKHYVNRHIVDGLYPGRAIPFVASAPDLLRGKSTPWQSRYENLLDVAQQIAEWCDIGWGVNLDFAARKWVFDVIEGRNVSASQSALPPVIFAHEFDNVESESFIDSDANYKNVGYAGGPGEDEDRLIQVVGEATGFDRREVFLDASQAEDAAELVTLGQQQLAQQKQILTFDGKVLDTQTFRYGVDWDLGDIVTLRNKRWGVTMDPRVTEVKEIYEKTSSLEVKFGTDIPDITREMKALKNKVKRSG</sequence>
<name>A0A841TDX1_9BACL</name>
<gene>
    <name evidence="2" type="ORF">H4Q31_09340</name>
</gene>
<evidence type="ECO:0000313" key="2">
    <source>
        <dbReference type="EMBL" id="MBB6677528.1"/>
    </source>
</evidence>
<accession>A0A841TDX1</accession>
<evidence type="ECO:0000313" key="3">
    <source>
        <dbReference type="Proteomes" id="UP000574133"/>
    </source>
</evidence>
<comment type="caution">
    <text evidence="2">The sequence shown here is derived from an EMBL/GenBank/DDBJ whole genome shotgun (WGS) entry which is preliminary data.</text>
</comment>
<dbReference type="InterPro" id="IPR029432">
    <property type="entry name" value="Gp28/Gp37-like_dom"/>
</dbReference>
<dbReference type="EMBL" id="JACJVN010000033">
    <property type="protein sequence ID" value="MBB6677528.1"/>
    <property type="molecule type" value="Genomic_DNA"/>
</dbReference>
<dbReference type="Pfam" id="PF14594">
    <property type="entry name" value="Sipho_Gp37"/>
    <property type="match status" value="1"/>
</dbReference>